<dbReference type="Gene3D" id="3.30.200.20">
    <property type="entry name" value="Phosphorylase Kinase, domain 1"/>
    <property type="match status" value="1"/>
</dbReference>
<evidence type="ECO:0000256" key="4">
    <source>
        <dbReference type="ARBA" id="ARBA00022741"/>
    </source>
</evidence>
<dbReference type="GO" id="GO:0005524">
    <property type="term" value="F:ATP binding"/>
    <property type="evidence" value="ECO:0007669"/>
    <property type="project" value="UniProtKB-KW"/>
</dbReference>
<evidence type="ECO:0000256" key="2">
    <source>
        <dbReference type="ARBA" id="ARBA00022527"/>
    </source>
</evidence>
<evidence type="ECO:0000256" key="9">
    <source>
        <dbReference type="SAM" id="MobiDB-lite"/>
    </source>
</evidence>
<evidence type="ECO:0000313" key="12">
    <source>
        <dbReference type="Proteomes" id="UP000054937"/>
    </source>
</evidence>
<dbReference type="InterPro" id="IPR011009">
    <property type="entry name" value="Kinase-like_dom_sf"/>
</dbReference>
<feature type="compositionally biased region" description="Low complexity" evidence="9">
    <location>
        <begin position="501"/>
        <end position="537"/>
    </location>
</feature>
<gene>
    <name evidence="11" type="ORF">PPERSA_00355</name>
</gene>
<evidence type="ECO:0000313" key="11">
    <source>
        <dbReference type="EMBL" id="KRX07198.1"/>
    </source>
</evidence>
<evidence type="ECO:0000259" key="10">
    <source>
        <dbReference type="PROSITE" id="PS50011"/>
    </source>
</evidence>
<keyword evidence="4" id="KW-0547">Nucleotide-binding</keyword>
<dbReference type="SUPFAM" id="SSF56112">
    <property type="entry name" value="Protein kinase-like (PK-like)"/>
    <property type="match status" value="1"/>
</dbReference>
<evidence type="ECO:0000256" key="5">
    <source>
        <dbReference type="ARBA" id="ARBA00022777"/>
    </source>
</evidence>
<reference evidence="11 12" key="1">
    <citation type="journal article" date="2015" name="Sci. Rep.">
        <title>Genome of the facultative scuticociliatosis pathogen Pseudocohnilembus persalinus provides insight into its virulence through horizontal gene transfer.</title>
        <authorList>
            <person name="Xiong J."/>
            <person name="Wang G."/>
            <person name="Cheng J."/>
            <person name="Tian M."/>
            <person name="Pan X."/>
            <person name="Warren A."/>
            <person name="Jiang C."/>
            <person name="Yuan D."/>
            <person name="Miao W."/>
        </authorList>
    </citation>
    <scope>NUCLEOTIDE SEQUENCE [LARGE SCALE GENOMIC DNA]</scope>
    <source>
        <strain evidence="11">36N120E</strain>
    </source>
</reference>
<dbReference type="PANTHER" id="PTHR43671:SF98">
    <property type="entry name" value="SERINE_THREONINE-PROTEIN KINASE NEK11"/>
    <property type="match status" value="1"/>
</dbReference>
<comment type="catalytic activity">
    <reaction evidence="8">
        <text>L-seryl-[protein] + ATP = O-phospho-L-seryl-[protein] + ADP + H(+)</text>
        <dbReference type="Rhea" id="RHEA:17989"/>
        <dbReference type="Rhea" id="RHEA-COMP:9863"/>
        <dbReference type="Rhea" id="RHEA-COMP:11604"/>
        <dbReference type="ChEBI" id="CHEBI:15378"/>
        <dbReference type="ChEBI" id="CHEBI:29999"/>
        <dbReference type="ChEBI" id="CHEBI:30616"/>
        <dbReference type="ChEBI" id="CHEBI:83421"/>
        <dbReference type="ChEBI" id="CHEBI:456216"/>
        <dbReference type="EC" id="2.7.11.1"/>
    </reaction>
</comment>
<sequence>MNITPEEIKSQYQIEGQLGEGSYGKVLKLQHRITQQTLAQKYIFARGEQQLNQALNEILNMTRLEKYENVVKLIYYNIEQVEQNQNGRYIIFNKINMFLECGDKSLEKEILEYRSLKQIYDINLIQNILRDLIFTFAEMQENKLAHRDIKPGNIIKFNKTQKYKLADFGLCQFQQRHIMENNGTFVPGTPPYMDPDLFYENHIRTQKNSKIRQIVPNYNLYKADVFSLGLTILEMATLQEGTILNLNNRQLQGQEKMRQRLQIMKLIYKHQNQEVAEQVFNVLQHMLQYERQYRLDFIELRQYFPKIEKDTSFSPFKGQHNYNQNFSQSQINRQKIIQSQISTEDNNESFKKMQTEGKNLEQNNFNMFNDNQFNGNNNFQNQVYNHNHKKINLNLFNQRLSHHNLGIQSKNGFQFQQNFQNNLQNLQNYHNAQKPGRKTHFLQNQHFHPNKSKIQNIKQYSQNYSQSNQVQNISQNQNQFNHFQIQNNQMDNKNNSFQQNFQQQYQQGQQQISFHQNQQQQQNQNFNNQNDNINNNNKIKSEDEEDMENFGEGNDLKMSKTQSTPVKMKVNHFIIGISGDNRQQTDKFILISIGFKKVIGFNPGYKDDQYEIIAKILNLDSRIVHLLIERLFHCQLKSVSFSDYEKKLLTQIVEEKNCQNYSDLNWVNITEQYNEQIPKESQIKSLKSLKQRYLGTQRRYVSLTGSV</sequence>
<keyword evidence="2" id="KW-0723">Serine/threonine-protein kinase</keyword>
<evidence type="ECO:0000256" key="1">
    <source>
        <dbReference type="ARBA" id="ARBA00012513"/>
    </source>
</evidence>
<comment type="caution">
    <text evidence="11">The sequence shown here is derived from an EMBL/GenBank/DDBJ whole genome shotgun (WGS) entry which is preliminary data.</text>
</comment>
<organism evidence="11 12">
    <name type="scientific">Pseudocohnilembus persalinus</name>
    <name type="common">Ciliate</name>
    <dbReference type="NCBI Taxonomy" id="266149"/>
    <lineage>
        <taxon>Eukaryota</taxon>
        <taxon>Sar</taxon>
        <taxon>Alveolata</taxon>
        <taxon>Ciliophora</taxon>
        <taxon>Intramacronucleata</taxon>
        <taxon>Oligohymenophorea</taxon>
        <taxon>Scuticociliatia</taxon>
        <taxon>Philasterida</taxon>
        <taxon>Pseudocohnilembidae</taxon>
        <taxon>Pseudocohnilembus</taxon>
    </lineage>
</organism>
<proteinExistence type="predicted"/>
<keyword evidence="12" id="KW-1185">Reference proteome</keyword>
<dbReference type="OrthoDB" id="2158884at2759"/>
<comment type="catalytic activity">
    <reaction evidence="7">
        <text>L-threonyl-[protein] + ATP = O-phospho-L-threonyl-[protein] + ADP + H(+)</text>
        <dbReference type="Rhea" id="RHEA:46608"/>
        <dbReference type="Rhea" id="RHEA-COMP:11060"/>
        <dbReference type="Rhea" id="RHEA-COMP:11605"/>
        <dbReference type="ChEBI" id="CHEBI:15378"/>
        <dbReference type="ChEBI" id="CHEBI:30013"/>
        <dbReference type="ChEBI" id="CHEBI:30616"/>
        <dbReference type="ChEBI" id="CHEBI:61977"/>
        <dbReference type="ChEBI" id="CHEBI:456216"/>
        <dbReference type="EC" id="2.7.11.1"/>
    </reaction>
</comment>
<keyword evidence="3" id="KW-0808">Transferase</keyword>
<name>A0A0V0QYB6_PSEPJ</name>
<dbReference type="InterPro" id="IPR000719">
    <property type="entry name" value="Prot_kinase_dom"/>
</dbReference>
<dbReference type="SMART" id="SM00220">
    <property type="entry name" value="S_TKc"/>
    <property type="match status" value="1"/>
</dbReference>
<evidence type="ECO:0000256" key="8">
    <source>
        <dbReference type="ARBA" id="ARBA00048679"/>
    </source>
</evidence>
<dbReference type="Proteomes" id="UP000054937">
    <property type="component" value="Unassembled WGS sequence"/>
</dbReference>
<dbReference type="EC" id="2.7.11.1" evidence="1"/>
<dbReference type="AlphaFoldDB" id="A0A0V0QYB6"/>
<dbReference type="GO" id="GO:0004674">
    <property type="term" value="F:protein serine/threonine kinase activity"/>
    <property type="evidence" value="ECO:0007669"/>
    <property type="project" value="UniProtKB-KW"/>
</dbReference>
<feature type="domain" description="Protein kinase" evidence="10">
    <location>
        <begin position="12"/>
        <end position="304"/>
    </location>
</feature>
<dbReference type="PROSITE" id="PS50011">
    <property type="entry name" value="PROTEIN_KINASE_DOM"/>
    <property type="match status" value="1"/>
</dbReference>
<accession>A0A0V0QYB6</accession>
<protein>
    <recommendedName>
        <fullName evidence="1">non-specific serine/threonine protein kinase</fullName>
        <ecNumber evidence="1">2.7.11.1</ecNumber>
    </recommendedName>
</protein>
<evidence type="ECO:0000256" key="3">
    <source>
        <dbReference type="ARBA" id="ARBA00022679"/>
    </source>
</evidence>
<dbReference type="InParanoid" id="A0A0V0QYB6"/>
<dbReference type="InterPro" id="IPR050660">
    <property type="entry name" value="NEK_Ser/Thr_kinase"/>
</dbReference>
<dbReference type="PANTHER" id="PTHR43671">
    <property type="entry name" value="SERINE/THREONINE-PROTEIN KINASE NEK"/>
    <property type="match status" value="1"/>
</dbReference>
<dbReference type="Pfam" id="PF00069">
    <property type="entry name" value="Pkinase"/>
    <property type="match status" value="1"/>
</dbReference>
<dbReference type="CDD" id="cd00180">
    <property type="entry name" value="PKc"/>
    <property type="match status" value="1"/>
</dbReference>
<feature type="region of interest" description="Disordered" evidence="9">
    <location>
        <begin position="501"/>
        <end position="538"/>
    </location>
</feature>
<evidence type="ECO:0000256" key="6">
    <source>
        <dbReference type="ARBA" id="ARBA00022840"/>
    </source>
</evidence>
<dbReference type="Gene3D" id="1.10.510.10">
    <property type="entry name" value="Transferase(Phosphotransferase) domain 1"/>
    <property type="match status" value="1"/>
</dbReference>
<dbReference type="EMBL" id="LDAU01000085">
    <property type="protein sequence ID" value="KRX07198.1"/>
    <property type="molecule type" value="Genomic_DNA"/>
</dbReference>
<keyword evidence="5 11" id="KW-0418">Kinase</keyword>
<evidence type="ECO:0000256" key="7">
    <source>
        <dbReference type="ARBA" id="ARBA00047899"/>
    </source>
</evidence>
<keyword evidence="6" id="KW-0067">ATP-binding</keyword>